<protein>
    <submittedName>
        <fullName evidence="2">Uncharacterized protein</fullName>
    </submittedName>
</protein>
<evidence type="ECO:0000256" key="1">
    <source>
        <dbReference type="SAM" id="MobiDB-lite"/>
    </source>
</evidence>
<evidence type="ECO:0000313" key="2">
    <source>
        <dbReference type="EMBL" id="MBB5932441.1"/>
    </source>
</evidence>
<dbReference type="Proteomes" id="UP000585836">
    <property type="component" value="Unassembled WGS sequence"/>
</dbReference>
<name>A0A7W9Q2J1_9ACTN</name>
<dbReference type="AlphaFoldDB" id="A0A7W9Q2J1"/>
<keyword evidence="3" id="KW-1185">Reference proteome</keyword>
<sequence length="66" mass="7644">MKLLPNGVAPKERMAQKVRHQEQAGNQRHRGVHRYVYRLGRNRREREGMRLGLPAIGAFPKTPDGR</sequence>
<dbReference type="EMBL" id="JACHJK010000025">
    <property type="protein sequence ID" value="MBB5932441.1"/>
    <property type="molecule type" value="Genomic_DNA"/>
</dbReference>
<feature type="compositionally biased region" description="Basic and acidic residues" evidence="1">
    <location>
        <begin position="10"/>
        <end position="22"/>
    </location>
</feature>
<evidence type="ECO:0000313" key="3">
    <source>
        <dbReference type="Proteomes" id="UP000585836"/>
    </source>
</evidence>
<proteinExistence type="predicted"/>
<organism evidence="2 3">
    <name type="scientific">Streptomyces echinatus</name>
    <dbReference type="NCBI Taxonomy" id="67293"/>
    <lineage>
        <taxon>Bacteria</taxon>
        <taxon>Bacillati</taxon>
        <taxon>Actinomycetota</taxon>
        <taxon>Actinomycetes</taxon>
        <taxon>Kitasatosporales</taxon>
        <taxon>Streptomycetaceae</taxon>
        <taxon>Streptomyces</taxon>
    </lineage>
</organism>
<dbReference type="RefSeq" id="WP_184974802.1">
    <property type="nucleotide sequence ID" value="NZ_BAAAWF010000001.1"/>
</dbReference>
<feature type="region of interest" description="Disordered" evidence="1">
    <location>
        <begin position="1"/>
        <end position="32"/>
    </location>
</feature>
<reference evidence="2 3" key="1">
    <citation type="submission" date="2020-08" db="EMBL/GenBank/DDBJ databases">
        <title>Genomic Encyclopedia of Type Strains, Phase III (KMG-III): the genomes of soil and plant-associated and newly described type strains.</title>
        <authorList>
            <person name="Whitman W."/>
        </authorList>
    </citation>
    <scope>NUCLEOTIDE SEQUENCE [LARGE SCALE GENOMIC DNA]</scope>
    <source>
        <strain evidence="2 3">CECT 3313</strain>
    </source>
</reference>
<gene>
    <name evidence="2" type="ORF">FHS34_007951</name>
</gene>
<comment type="caution">
    <text evidence="2">The sequence shown here is derived from an EMBL/GenBank/DDBJ whole genome shotgun (WGS) entry which is preliminary data.</text>
</comment>
<accession>A0A7W9Q2J1</accession>